<evidence type="ECO:0000313" key="1">
    <source>
        <dbReference type="EMBL" id="HGT70932.1"/>
    </source>
</evidence>
<dbReference type="GO" id="GO:0005829">
    <property type="term" value="C:cytosol"/>
    <property type="evidence" value="ECO:0007669"/>
    <property type="project" value="TreeGrafter"/>
</dbReference>
<dbReference type="PRINTS" id="PR00413">
    <property type="entry name" value="HADHALOGNASE"/>
</dbReference>
<dbReference type="Gene3D" id="1.10.150.240">
    <property type="entry name" value="Putative phosphatase, domain 2"/>
    <property type="match status" value="1"/>
</dbReference>
<dbReference type="NCBIfam" id="TIGR01549">
    <property type="entry name" value="HAD-SF-IA-v1"/>
    <property type="match status" value="1"/>
</dbReference>
<dbReference type="InterPro" id="IPR023214">
    <property type="entry name" value="HAD_sf"/>
</dbReference>
<dbReference type="Pfam" id="PF13419">
    <property type="entry name" value="HAD_2"/>
    <property type="match status" value="1"/>
</dbReference>
<name>A0A7C4M301_UNCC3</name>
<dbReference type="SUPFAM" id="SSF56784">
    <property type="entry name" value="HAD-like"/>
    <property type="match status" value="1"/>
</dbReference>
<reference evidence="1" key="1">
    <citation type="journal article" date="2020" name="mSystems">
        <title>Genome- and Community-Level Interaction Insights into Carbon Utilization and Element Cycling Functions of Hydrothermarchaeota in Hydrothermal Sediment.</title>
        <authorList>
            <person name="Zhou Z."/>
            <person name="Liu Y."/>
            <person name="Xu W."/>
            <person name="Pan J."/>
            <person name="Luo Z.H."/>
            <person name="Li M."/>
        </authorList>
    </citation>
    <scope>NUCLEOTIDE SEQUENCE [LARGE SCALE GENOMIC DNA]</scope>
    <source>
        <strain evidence="1">SpSt-579</strain>
    </source>
</reference>
<dbReference type="GO" id="GO:0008967">
    <property type="term" value="F:phosphoglycolate phosphatase activity"/>
    <property type="evidence" value="ECO:0007669"/>
    <property type="project" value="TreeGrafter"/>
</dbReference>
<keyword evidence="1" id="KW-0378">Hydrolase</keyword>
<dbReference type="InterPro" id="IPR050155">
    <property type="entry name" value="HAD-like_hydrolase_sf"/>
</dbReference>
<dbReference type="InterPro" id="IPR036412">
    <property type="entry name" value="HAD-like_sf"/>
</dbReference>
<gene>
    <name evidence="1" type="ORF">ENT43_01590</name>
</gene>
<dbReference type="PANTHER" id="PTHR43434:SF1">
    <property type="entry name" value="PHOSPHOGLYCOLATE PHOSPHATASE"/>
    <property type="match status" value="1"/>
</dbReference>
<dbReference type="Gene3D" id="3.40.50.1000">
    <property type="entry name" value="HAD superfamily/HAD-like"/>
    <property type="match status" value="1"/>
</dbReference>
<protein>
    <submittedName>
        <fullName evidence="1">HAD family hydrolase</fullName>
    </submittedName>
</protein>
<comment type="caution">
    <text evidence="1">The sequence shown here is derived from an EMBL/GenBank/DDBJ whole genome shotgun (WGS) entry which is preliminary data.</text>
</comment>
<proteinExistence type="predicted"/>
<organism evidence="1">
    <name type="scientific">candidate division CPR3 bacterium</name>
    <dbReference type="NCBI Taxonomy" id="2268181"/>
    <lineage>
        <taxon>Bacteria</taxon>
        <taxon>Bacteria division CPR3</taxon>
    </lineage>
</organism>
<dbReference type="InterPro" id="IPR006439">
    <property type="entry name" value="HAD-SF_hydro_IA"/>
</dbReference>
<dbReference type="PANTHER" id="PTHR43434">
    <property type="entry name" value="PHOSPHOGLYCOLATE PHOSPHATASE"/>
    <property type="match status" value="1"/>
</dbReference>
<dbReference type="InterPro" id="IPR041492">
    <property type="entry name" value="HAD_2"/>
</dbReference>
<accession>A0A7C4M301</accession>
<dbReference type="SFLD" id="SFLDG01135">
    <property type="entry name" value="C1.5.6:_HAD__Beta-PGM__Phospha"/>
    <property type="match status" value="1"/>
</dbReference>
<dbReference type="InterPro" id="IPR023198">
    <property type="entry name" value="PGP-like_dom2"/>
</dbReference>
<dbReference type="EMBL" id="DSYQ01000005">
    <property type="protein sequence ID" value="HGT70932.1"/>
    <property type="molecule type" value="Genomic_DNA"/>
</dbReference>
<dbReference type="AlphaFoldDB" id="A0A7C4M301"/>
<dbReference type="SFLD" id="SFLDS00003">
    <property type="entry name" value="Haloacid_Dehalogenase"/>
    <property type="match status" value="1"/>
</dbReference>
<dbReference type="GO" id="GO:0006281">
    <property type="term" value="P:DNA repair"/>
    <property type="evidence" value="ECO:0007669"/>
    <property type="project" value="TreeGrafter"/>
</dbReference>
<dbReference type="SFLD" id="SFLDG01129">
    <property type="entry name" value="C1.5:_HAD__Beta-PGM__Phosphata"/>
    <property type="match status" value="1"/>
</dbReference>
<sequence length="216" mass="24899">MEKLKGIIFDLDGTLLDTIEDISNAVNSALIEYGLKPHKIEDYKYFVGDGIEQLVERALGKEIKKEKFNEIFSKIKENYGKNWNIKTKPYPYIPEMLDELKKKNVKMAVVSNKPHKFTELTIKYYFGRKYFDPIYGASENYPKKPDPFLAYKVLENFNLSQNEVAYLGDSNTDVLFAKNAGILPLGAAWGFRGVKELEENGAQYIIQNPLEILEFF</sequence>